<dbReference type="RefSeq" id="XP_014656943.1">
    <property type="nucleotide sequence ID" value="XM_014801457.1"/>
</dbReference>
<dbReference type="PANTHER" id="PTHR34144:SF7">
    <property type="entry name" value="EXPORT PROTEIN (CAP59), PUTATIVE (AFU_ORTHOLOGUE AFUA_7G05020)-RELATED"/>
    <property type="match status" value="1"/>
</dbReference>
<keyword evidence="4" id="KW-1185">Reference proteome</keyword>
<keyword evidence="2" id="KW-1133">Transmembrane helix</keyword>
<feature type="transmembrane region" description="Helical" evidence="2">
    <location>
        <begin position="118"/>
        <end position="137"/>
    </location>
</feature>
<dbReference type="Proteomes" id="UP000053758">
    <property type="component" value="Unassembled WGS sequence"/>
</dbReference>
<feature type="region of interest" description="Disordered" evidence="1">
    <location>
        <begin position="9"/>
        <end position="40"/>
    </location>
</feature>
<keyword evidence="2" id="KW-0812">Transmembrane</keyword>
<proteinExistence type="predicted"/>
<evidence type="ECO:0000256" key="2">
    <source>
        <dbReference type="SAM" id="Phobius"/>
    </source>
</evidence>
<organism evidence="3">
    <name type="scientific">Pseudozyma antarctica</name>
    <name type="common">Yeast</name>
    <name type="synonym">Candida antarctica</name>
    <dbReference type="NCBI Taxonomy" id="84753"/>
    <lineage>
        <taxon>Eukaryota</taxon>
        <taxon>Fungi</taxon>
        <taxon>Dikarya</taxon>
        <taxon>Basidiomycota</taxon>
        <taxon>Ustilaginomycotina</taxon>
        <taxon>Ustilaginomycetes</taxon>
        <taxon>Ustilaginales</taxon>
        <taxon>Ustilaginaceae</taxon>
        <taxon>Moesziomyces</taxon>
    </lineage>
</organism>
<dbReference type="EMBL" id="DF830073">
    <property type="protein sequence ID" value="GAK64600.1"/>
    <property type="molecule type" value="Genomic_DNA"/>
</dbReference>
<protein>
    <submittedName>
        <fullName evidence="3">Glycosyltransferase family 69 protein</fullName>
    </submittedName>
</protein>
<keyword evidence="3" id="KW-0808">Transferase</keyword>
<dbReference type="InterPro" id="IPR021047">
    <property type="entry name" value="Mannosyltransferase_CMT1"/>
</dbReference>
<dbReference type="HOGENOM" id="CLU_037784_0_0_1"/>
<dbReference type="Pfam" id="PF11735">
    <property type="entry name" value="CAP59_mtransfer"/>
    <property type="match status" value="1"/>
</dbReference>
<gene>
    <name evidence="3" type="ORF">PAN0_006d2814</name>
</gene>
<feature type="transmembrane region" description="Helical" evidence="2">
    <location>
        <begin position="143"/>
        <end position="167"/>
    </location>
</feature>
<dbReference type="PANTHER" id="PTHR34144">
    <property type="entry name" value="CHROMOSOME 8, WHOLE GENOME SHOTGUN SEQUENCE"/>
    <property type="match status" value="1"/>
</dbReference>
<sequence>MHVLQHIFAPPAMRGAGPDPGSEEARIGGSPPTRKAQMHGSSSVVPIITCASLTMSTWQDVQKLPLLPLQHDQVASHLDHVQGVGVPHSTRLLPKLARTSTSWTRHLNTLAERSSTGLVPWLIVLPLFASTLAHVYFRMFSTLHIYLALVWLGVPAATIATLAAIASRSTAQSASGRDRLKATILLALLCTVIWRTFTVSPRHAFSNDAYEQGQSQTFFIAVDLYNSEHLFPSFSQSLLTLAERLGEKNVFVSIYESNSKDSTKQHLLRLQSELGLRGISNQIRMLDNNRREELDRIQRLAMVRNEALRPIHDGINALHNQTFSKLIWLNDILFRPESVLELLSTNGGTFDQVCALDYLPLGFYDTWVMRDVEGDRPTPLWPYFKREKDVNSLRRGDTIPVNSCWNGMTIFDAKWFLPSNDSATATPGIDDGPIRFRTHPECNVSECLLPSYDIHVRSKSRPLIFVNPRAVATYQYRDFLMYDRIMRSNIVTLWSRVWQDLISHSFFGFLVEIGRKKDECADTLRKGWKT</sequence>
<keyword evidence="2" id="KW-0472">Membrane</keyword>
<reference evidence="3" key="1">
    <citation type="submission" date="2014-07" db="EMBL/GenBank/DDBJ databases">
        <title>Draft genome sequence of the yeast Pseudozyma antarctica JCM 10317 known as a producer of lipase B which used in a wide range of industrial applications.</title>
        <authorList>
            <person name="Morita T."/>
            <person name="Saika A."/>
            <person name="Koike H."/>
        </authorList>
    </citation>
    <scope>NUCLEOTIDE SEQUENCE</scope>
    <source>
        <strain evidence="3">JCM 10317</strain>
    </source>
</reference>
<evidence type="ECO:0000313" key="3">
    <source>
        <dbReference type="EMBL" id="GAK64600.1"/>
    </source>
</evidence>
<dbReference type="AlphaFoldDB" id="A0A081CD54"/>
<dbReference type="GO" id="GO:0016740">
    <property type="term" value="F:transferase activity"/>
    <property type="evidence" value="ECO:0007669"/>
    <property type="project" value="UniProtKB-KW"/>
</dbReference>
<name>A0A081CD54_PSEA2</name>
<dbReference type="GeneID" id="26303762"/>
<accession>A0A081CD54</accession>
<evidence type="ECO:0000313" key="4">
    <source>
        <dbReference type="Proteomes" id="UP000053758"/>
    </source>
</evidence>
<feature type="transmembrane region" description="Helical" evidence="2">
    <location>
        <begin position="179"/>
        <end position="197"/>
    </location>
</feature>
<evidence type="ECO:0000256" key="1">
    <source>
        <dbReference type="SAM" id="MobiDB-lite"/>
    </source>
</evidence>